<evidence type="ECO:0000313" key="1">
    <source>
        <dbReference type="EMBL" id="KAJ8474015.1"/>
    </source>
</evidence>
<dbReference type="Proteomes" id="UP001215151">
    <property type="component" value="Unassembled WGS sequence"/>
</dbReference>
<comment type="caution">
    <text evidence="1">The sequence shown here is derived from an EMBL/GenBank/DDBJ whole genome shotgun (WGS) entry which is preliminary data.</text>
</comment>
<dbReference type="AlphaFoldDB" id="A0AAD7TQG6"/>
<organism evidence="1 2">
    <name type="scientific">Trametes cubensis</name>
    <dbReference type="NCBI Taxonomy" id="1111947"/>
    <lineage>
        <taxon>Eukaryota</taxon>
        <taxon>Fungi</taxon>
        <taxon>Dikarya</taxon>
        <taxon>Basidiomycota</taxon>
        <taxon>Agaricomycotina</taxon>
        <taxon>Agaricomycetes</taxon>
        <taxon>Polyporales</taxon>
        <taxon>Polyporaceae</taxon>
        <taxon>Trametes</taxon>
    </lineage>
</organism>
<accession>A0AAD7TQG6</accession>
<dbReference type="EMBL" id="JAPEVG010000202">
    <property type="protein sequence ID" value="KAJ8474015.1"/>
    <property type="molecule type" value="Genomic_DNA"/>
</dbReference>
<sequence>MVDEKTGAITAIIDWENAGWYPYFWDHSVATIRQSAYQDRPVECALWDRIRKAAIEHQTEEDAVAAFCELHFFAFMWGQDEYPHPPYRRFDSDEQRDAEKFQSFDVIDDGQIQEPLPVYLARIFYQVGGKSYLHWAIVWAAFRAQIGPPNSRTRFQSGWHMVDIQKVGDDATSKLAYRCQYKEPDCTTARLWTLKTLADNVSATQRGLILGYSDAWTAPGGNCIACICDVVKDMVKDGHLPKTAIQVLKDARAEDMTDMHGGGNTLTIRDRAQTSEYVDLTGTVVPPQEQPATYTLKYKNPFRYFSPVYLWQLPFLGLTYLIHARYRHFKPRRWPKMTPLRIGEIYLISGVVLVTEIEREILKRKMFKDRDWLTIEVMGRLYNQGARESLQRVRRMKGVDYGGLRADWSGYREDASLLAKFKWWSNHAWSDPVAWNLIWFDLCLPAHILAPDVTVSRRDWDILVTHFANYVQGVDGVPCTFAPDRLINACAIITPFAICARIMCPPVVYLPINIAQRIVIYTACAVYCIHRYQHYRYTATIKDKRKAARLLLKIVPHLEKNVDTVTEWGYRDWDIWP</sequence>
<evidence type="ECO:0000313" key="2">
    <source>
        <dbReference type="Proteomes" id="UP001215151"/>
    </source>
</evidence>
<protein>
    <submittedName>
        <fullName evidence="1">Uncharacterized protein</fullName>
    </submittedName>
</protein>
<proteinExistence type="predicted"/>
<name>A0AAD7TQG6_9APHY</name>
<gene>
    <name evidence="1" type="ORF">ONZ51_g7500</name>
</gene>
<reference evidence="1" key="1">
    <citation type="submission" date="2022-11" db="EMBL/GenBank/DDBJ databases">
        <title>Genome Sequence of Cubamyces cubensis.</title>
        <authorList>
            <person name="Buettner E."/>
        </authorList>
    </citation>
    <scope>NUCLEOTIDE SEQUENCE</scope>
    <source>
        <strain evidence="1">MPL-01</strain>
    </source>
</reference>
<keyword evidence="2" id="KW-1185">Reference proteome</keyword>